<gene>
    <name evidence="5" type="ORF">C8D97_10631</name>
</gene>
<dbReference type="PROSITE" id="PS51186">
    <property type="entry name" value="GNAT"/>
    <property type="match status" value="1"/>
</dbReference>
<evidence type="ECO:0000256" key="2">
    <source>
        <dbReference type="ARBA" id="ARBA00022679"/>
    </source>
</evidence>
<reference evidence="5 6" key="1">
    <citation type="submission" date="2018-05" db="EMBL/GenBank/DDBJ databases">
        <title>Genomic Encyclopedia of Type Strains, Phase IV (KMG-IV): sequencing the most valuable type-strain genomes for metagenomic binning, comparative biology and taxonomic classification.</title>
        <authorList>
            <person name="Goeker M."/>
        </authorList>
    </citation>
    <scope>NUCLEOTIDE SEQUENCE [LARGE SCALE GENOMIC DNA]</scope>
    <source>
        <strain evidence="5 6">DSM 25350</strain>
    </source>
</reference>
<dbReference type="Gene3D" id="3.40.630.30">
    <property type="match status" value="1"/>
</dbReference>
<dbReference type="EMBL" id="QGGU01000006">
    <property type="protein sequence ID" value="PWK50744.1"/>
    <property type="molecule type" value="Genomic_DNA"/>
</dbReference>
<keyword evidence="5" id="KW-0689">Ribosomal protein</keyword>
<comment type="caution">
    <text evidence="5">The sequence shown here is derived from an EMBL/GenBank/DDBJ whole genome shotgun (WGS) entry which is preliminary data.</text>
</comment>
<evidence type="ECO:0000313" key="5">
    <source>
        <dbReference type="EMBL" id="PWK50744.1"/>
    </source>
</evidence>
<keyword evidence="5" id="KW-0687">Ribonucleoprotein</keyword>
<dbReference type="FunFam" id="3.40.630.30:FF:000064">
    <property type="entry name" value="GNAT family acetyltransferase"/>
    <property type="match status" value="1"/>
</dbReference>
<dbReference type="CDD" id="cd04301">
    <property type="entry name" value="NAT_SF"/>
    <property type="match status" value="1"/>
</dbReference>
<keyword evidence="6" id="KW-1185">Reference proteome</keyword>
<dbReference type="InterPro" id="IPR051016">
    <property type="entry name" value="Diverse_Substrate_AcTransf"/>
</dbReference>
<feature type="domain" description="N-acetyltransferase" evidence="4">
    <location>
        <begin position="3"/>
        <end position="162"/>
    </location>
</feature>
<comment type="similarity">
    <text evidence="1">Belongs to the acetyltransferase family.</text>
</comment>
<keyword evidence="3" id="KW-0012">Acyltransferase</keyword>
<accession>A0A316FPY3</accession>
<keyword evidence="2" id="KW-0808">Transferase</keyword>
<evidence type="ECO:0000256" key="1">
    <source>
        <dbReference type="ARBA" id="ARBA00008694"/>
    </source>
</evidence>
<dbReference type="AlphaFoldDB" id="A0A316FPY3"/>
<organism evidence="5 6">
    <name type="scientific">Pleionea mediterranea</name>
    <dbReference type="NCBI Taxonomy" id="523701"/>
    <lineage>
        <taxon>Bacteria</taxon>
        <taxon>Pseudomonadati</taxon>
        <taxon>Pseudomonadota</taxon>
        <taxon>Gammaproteobacteria</taxon>
        <taxon>Oceanospirillales</taxon>
        <taxon>Pleioneaceae</taxon>
        <taxon>Pleionea</taxon>
    </lineage>
</organism>
<dbReference type="PANTHER" id="PTHR10545:SF29">
    <property type="entry name" value="GH14572P-RELATED"/>
    <property type="match status" value="1"/>
</dbReference>
<dbReference type="SUPFAM" id="SSF55729">
    <property type="entry name" value="Acyl-CoA N-acyltransferases (Nat)"/>
    <property type="match status" value="1"/>
</dbReference>
<protein>
    <submittedName>
        <fullName evidence="5">Ribosomal protein S18 acetylase RimI-like enzyme</fullName>
    </submittedName>
</protein>
<dbReference type="PANTHER" id="PTHR10545">
    <property type="entry name" value="DIAMINE N-ACETYLTRANSFERASE"/>
    <property type="match status" value="1"/>
</dbReference>
<sequence>MSISIRKATEKDCSTILIFIKALADYEKLAHEVVATEQSLRDTLFGERPVAHVFIAEYDGKPAGFSLYFYNYSTFLAKPGIYLEDLFVLPEYRNKKIGKALLVHLAKTALEENCGRFEWSVLDWNTPAIDFYRAMGAIGMDGWTVQRVEGDALTALAAKSIG</sequence>
<dbReference type="RefSeq" id="WP_109763411.1">
    <property type="nucleotide sequence ID" value="NZ_QGGU01000006.1"/>
</dbReference>
<evidence type="ECO:0000313" key="6">
    <source>
        <dbReference type="Proteomes" id="UP000245790"/>
    </source>
</evidence>
<dbReference type="OrthoDB" id="9805924at2"/>
<dbReference type="InterPro" id="IPR000182">
    <property type="entry name" value="GNAT_dom"/>
</dbReference>
<dbReference type="Pfam" id="PF00583">
    <property type="entry name" value="Acetyltransf_1"/>
    <property type="match status" value="1"/>
</dbReference>
<dbReference type="GO" id="GO:0005840">
    <property type="term" value="C:ribosome"/>
    <property type="evidence" value="ECO:0007669"/>
    <property type="project" value="UniProtKB-KW"/>
</dbReference>
<evidence type="ECO:0000256" key="3">
    <source>
        <dbReference type="ARBA" id="ARBA00023315"/>
    </source>
</evidence>
<dbReference type="Proteomes" id="UP000245790">
    <property type="component" value="Unassembled WGS sequence"/>
</dbReference>
<dbReference type="InterPro" id="IPR016181">
    <property type="entry name" value="Acyl_CoA_acyltransferase"/>
</dbReference>
<dbReference type="GO" id="GO:0008080">
    <property type="term" value="F:N-acetyltransferase activity"/>
    <property type="evidence" value="ECO:0007669"/>
    <property type="project" value="UniProtKB-ARBA"/>
</dbReference>
<proteinExistence type="inferred from homology"/>
<name>A0A316FPY3_9GAMM</name>
<evidence type="ECO:0000259" key="4">
    <source>
        <dbReference type="PROSITE" id="PS51186"/>
    </source>
</evidence>